<dbReference type="Pfam" id="PF01796">
    <property type="entry name" value="OB_ChsH2_C"/>
    <property type="match status" value="1"/>
</dbReference>
<dbReference type="PANTHER" id="PTHR34075:SF5">
    <property type="entry name" value="BLR3430 PROTEIN"/>
    <property type="match status" value="1"/>
</dbReference>
<accession>A0A371BFC8</accession>
<comment type="caution">
    <text evidence="3">The sequence shown here is derived from an EMBL/GenBank/DDBJ whole genome shotgun (WGS) entry which is preliminary data.</text>
</comment>
<dbReference type="EMBL" id="QRGP01000001">
    <property type="protein sequence ID" value="RDV06312.1"/>
    <property type="molecule type" value="Genomic_DNA"/>
</dbReference>
<dbReference type="Gene3D" id="6.10.30.10">
    <property type="match status" value="1"/>
</dbReference>
<feature type="domain" description="ChsH2 C-terminal OB-fold" evidence="1">
    <location>
        <begin position="58"/>
        <end position="118"/>
    </location>
</feature>
<dbReference type="AlphaFoldDB" id="A0A371BFC8"/>
<gene>
    <name evidence="3" type="ORF">DXH95_02435</name>
</gene>
<feature type="domain" description="ChsH2 rubredoxin-like zinc ribbon" evidence="2">
    <location>
        <begin position="21"/>
        <end position="53"/>
    </location>
</feature>
<organism evidence="3 4">
    <name type="scientific">Sphingorhabdus pulchriflava</name>
    <dbReference type="NCBI Taxonomy" id="2292257"/>
    <lineage>
        <taxon>Bacteria</taxon>
        <taxon>Pseudomonadati</taxon>
        <taxon>Pseudomonadota</taxon>
        <taxon>Alphaproteobacteria</taxon>
        <taxon>Sphingomonadales</taxon>
        <taxon>Sphingomonadaceae</taxon>
        <taxon>Sphingorhabdus</taxon>
    </lineage>
</organism>
<proteinExistence type="predicted"/>
<dbReference type="OrthoDB" id="7210118at2"/>
<evidence type="ECO:0000259" key="1">
    <source>
        <dbReference type="Pfam" id="PF01796"/>
    </source>
</evidence>
<dbReference type="InterPro" id="IPR012340">
    <property type="entry name" value="NA-bd_OB-fold"/>
</dbReference>
<dbReference type="PANTHER" id="PTHR34075">
    <property type="entry name" value="BLR3430 PROTEIN"/>
    <property type="match status" value="1"/>
</dbReference>
<protein>
    <recommendedName>
        <fullName evidence="5">DNA-binding protein</fullName>
    </recommendedName>
</protein>
<evidence type="ECO:0000259" key="2">
    <source>
        <dbReference type="Pfam" id="PF12172"/>
    </source>
</evidence>
<reference evidence="4" key="1">
    <citation type="submission" date="2018-08" db="EMBL/GenBank/DDBJ databases">
        <authorList>
            <person name="Kim S.-J."/>
            <person name="Jung G.-Y."/>
        </authorList>
    </citation>
    <scope>NUCLEOTIDE SEQUENCE [LARGE SCALE GENOMIC DNA]</scope>
    <source>
        <strain evidence="4">GY_G</strain>
    </source>
</reference>
<dbReference type="InterPro" id="IPR022002">
    <property type="entry name" value="ChsH2_Znr"/>
</dbReference>
<dbReference type="InterPro" id="IPR002878">
    <property type="entry name" value="ChsH2_C"/>
</dbReference>
<dbReference type="Proteomes" id="UP000263833">
    <property type="component" value="Unassembled WGS sequence"/>
</dbReference>
<sequence>MGRCMTYINATGQIGAEGRYWDALAKGRIELPRCKGCGKWHWPAVWRCGECGSWDHEWVEQPMAGTIFTWTRTHHRFGGTEGIALPYVTALVELASVPVRLQGLLEGVEQDLKIGAQVVGRVGSTPFGDAQIPSLRWKIA</sequence>
<evidence type="ECO:0000313" key="4">
    <source>
        <dbReference type="Proteomes" id="UP000263833"/>
    </source>
</evidence>
<keyword evidence="4" id="KW-1185">Reference proteome</keyword>
<name>A0A371BFC8_9SPHN</name>
<dbReference type="SUPFAM" id="SSF50249">
    <property type="entry name" value="Nucleic acid-binding proteins"/>
    <property type="match status" value="1"/>
</dbReference>
<evidence type="ECO:0008006" key="5">
    <source>
        <dbReference type="Google" id="ProtNLM"/>
    </source>
</evidence>
<evidence type="ECO:0000313" key="3">
    <source>
        <dbReference type="EMBL" id="RDV06312.1"/>
    </source>
</evidence>
<dbReference type="Pfam" id="PF12172">
    <property type="entry name" value="zf-ChsH2"/>
    <property type="match status" value="1"/>
</dbReference>
<dbReference type="InterPro" id="IPR052513">
    <property type="entry name" value="Thioester_dehydratase-like"/>
</dbReference>